<evidence type="ECO:0000313" key="1">
    <source>
        <dbReference type="EMBL" id="HEM66901.1"/>
    </source>
</evidence>
<accession>A0A7J2U2C2</accession>
<proteinExistence type="predicted"/>
<reference evidence="1" key="1">
    <citation type="journal article" date="2020" name="mSystems">
        <title>Genome- and Community-Level Interaction Insights into Carbon Utilization and Element Cycling Functions of Hydrothermarchaeota in Hydrothermal Sediment.</title>
        <authorList>
            <person name="Zhou Z."/>
            <person name="Liu Y."/>
            <person name="Xu W."/>
            <person name="Pan J."/>
            <person name="Luo Z.H."/>
            <person name="Li M."/>
        </authorList>
    </citation>
    <scope>NUCLEOTIDE SEQUENCE [LARGE SCALE GENOMIC DNA]</scope>
    <source>
        <strain evidence="1">SpSt-125</strain>
    </source>
</reference>
<organism evidence="1">
    <name type="scientific">Ignisphaera aggregans</name>
    <dbReference type="NCBI Taxonomy" id="334771"/>
    <lineage>
        <taxon>Archaea</taxon>
        <taxon>Thermoproteota</taxon>
        <taxon>Thermoprotei</taxon>
        <taxon>Desulfurococcales</taxon>
        <taxon>Desulfurococcaceae</taxon>
        <taxon>Ignisphaera</taxon>
    </lineage>
</organism>
<evidence type="ECO:0008006" key="2">
    <source>
        <dbReference type="Google" id="ProtNLM"/>
    </source>
</evidence>
<gene>
    <name evidence="1" type="ORF">ENO26_04940</name>
</gene>
<dbReference type="EMBL" id="DSEU01000038">
    <property type="protein sequence ID" value="HEM66901.1"/>
    <property type="molecule type" value="Genomic_DNA"/>
</dbReference>
<dbReference type="InterPro" id="IPR011047">
    <property type="entry name" value="Quinoprotein_ADH-like_sf"/>
</dbReference>
<comment type="caution">
    <text evidence="1">The sequence shown here is derived from an EMBL/GenBank/DDBJ whole genome shotgun (WGS) entry which is preliminary data.</text>
</comment>
<dbReference type="AlphaFoldDB" id="A0A7J2U2C2"/>
<name>A0A7J2U2C2_9CREN</name>
<dbReference type="SUPFAM" id="SSF50998">
    <property type="entry name" value="Quinoprotein alcohol dehydrogenase-like"/>
    <property type="match status" value="1"/>
</dbReference>
<sequence length="344" mass="37673">MARVSWASLSNPSPYRDAAYSTCVLRDVVYVAGFDEVLGFGRQRYRIEARSVRSGVVVGRWVDEKGYSFASLYSCAALRDRVFAVGATEVFWSVIAFDKGLSIVLRRDFEKPRFIPYSIAVSGDMLFVAGAELLPGGGYAMHVEAVSIDDLTPLARYSSNPRQMGAAAYATLYNTFTGQLVVGGFDNAEGYRSWRIEVLSKDLSLQIISKPQLRGVITSLAMNPGGYIYAVGRSGVAKVDRDGGVASMSTGIGGCKALASPTESPLESRIAIISDDTLHIVDENLKIVESLRIARGTEILTAMHGGISFDKENMFIALTQITTDIDWNWSIIAVNPRPRRFKFF</sequence>
<protein>
    <recommendedName>
        <fullName evidence="2">WD40 repeat domain-containing protein</fullName>
    </recommendedName>
</protein>